<dbReference type="AlphaFoldDB" id="A0A3Q2QTF2"/>
<proteinExistence type="predicted"/>
<protein>
    <submittedName>
        <fullName evidence="5">Uncharacterized protein</fullName>
    </submittedName>
</protein>
<dbReference type="PRINTS" id="PR01537">
    <property type="entry name" value="INTRLKN1R1F"/>
</dbReference>
<keyword evidence="3" id="KW-0393">Immunoglobulin domain</keyword>
<keyword evidence="6" id="KW-1185">Reference proteome</keyword>
<name>A0A3Q2QTF2_FUNHE</name>
<evidence type="ECO:0000313" key="5">
    <source>
        <dbReference type="Ensembl" id="ENSFHEP00000031141.1"/>
    </source>
</evidence>
<dbReference type="Proteomes" id="UP000265000">
    <property type="component" value="Unplaced"/>
</dbReference>
<reference evidence="5" key="2">
    <citation type="submission" date="2025-09" db="UniProtKB">
        <authorList>
            <consortium name="Ensembl"/>
        </authorList>
    </citation>
    <scope>IDENTIFICATION</scope>
</reference>
<feature type="chain" id="PRO_5018521052" evidence="4">
    <location>
        <begin position="27"/>
        <end position="454"/>
    </location>
</feature>
<reference evidence="5" key="1">
    <citation type="submission" date="2025-08" db="UniProtKB">
        <authorList>
            <consortium name="Ensembl"/>
        </authorList>
    </citation>
    <scope>IDENTIFICATION</scope>
</reference>
<evidence type="ECO:0000256" key="1">
    <source>
        <dbReference type="ARBA" id="ARBA00023157"/>
    </source>
</evidence>
<evidence type="ECO:0000313" key="6">
    <source>
        <dbReference type="Proteomes" id="UP000265000"/>
    </source>
</evidence>
<dbReference type="Gene3D" id="2.60.40.10">
    <property type="entry name" value="Immunoglobulins"/>
    <property type="match status" value="2"/>
</dbReference>
<sequence length="454" mass="51721">MGLSSSLESLLLPLWISWICAGLAAAELVHEGLFSLCILICRVFSVPGDVAMLKSTLLSPEVSDFTTVPFSITWYSKKTGQEMRNETGQVLVFRETLWFLNTTMDDAGEYLTVLRTPSQCYMQSTKLVVELPVAGECGRPQKVEQRLTEGVADTLTCPLSDYIDTLDSYGISSSVSWYKVSSLKFLSKINRNTEKQWAITRMNFTKRCRVFVQGAGMPFVDVVWLVRNKLIRTTQPSDRIYISEQRSWTQDDPKGVWLERLLLFSELRREDFYLNYTCRAYSSQGILHGYFTLLPTVPVCIMILLNPHKTYQSFTVAILVILKFYSFANVITNNNYCVLTVPDGKHYDAYVSVSQSAMLSLDGVACFALQILPQELEQKYGYYLYIRGRDDFPGEGQEHSSVETVQFREDQNQLLYEQKVGLHDALMQNDPKVILVEVGKDQFFSLGFFLTCMS</sequence>
<dbReference type="Gene3D" id="3.40.50.10140">
    <property type="entry name" value="Toll/interleukin-1 receptor homology (TIR) domain"/>
    <property type="match status" value="1"/>
</dbReference>
<dbReference type="InterPro" id="IPR036179">
    <property type="entry name" value="Ig-like_dom_sf"/>
</dbReference>
<evidence type="ECO:0000256" key="2">
    <source>
        <dbReference type="ARBA" id="ARBA00023180"/>
    </source>
</evidence>
<dbReference type="InterPro" id="IPR013783">
    <property type="entry name" value="Ig-like_fold"/>
</dbReference>
<dbReference type="PANTHER" id="PTHR11890">
    <property type="entry name" value="INTERLEUKIN-1 RECEPTOR FAMILY MEMBER"/>
    <property type="match status" value="1"/>
</dbReference>
<keyword evidence="2" id="KW-0325">Glycoprotein</keyword>
<dbReference type="PANTHER" id="PTHR11890:SF3">
    <property type="entry name" value="INTERLEUKIN-1 RECEPTOR TYPE 2"/>
    <property type="match status" value="1"/>
</dbReference>
<dbReference type="InterPro" id="IPR015621">
    <property type="entry name" value="IL-1_rcpt_fam"/>
</dbReference>
<accession>A0A3Q2QTF2</accession>
<dbReference type="InterPro" id="IPR035897">
    <property type="entry name" value="Toll_tir_struct_dom_sf"/>
</dbReference>
<dbReference type="GeneTree" id="ENSGT01090000259985"/>
<keyword evidence="1" id="KW-1015">Disulfide bond</keyword>
<dbReference type="SUPFAM" id="SSF48726">
    <property type="entry name" value="Immunoglobulin"/>
    <property type="match status" value="2"/>
</dbReference>
<dbReference type="Ensembl" id="ENSFHET00000023284.1">
    <property type="protein sequence ID" value="ENSFHEP00000031141.1"/>
    <property type="gene ID" value="ENSFHEG00000016885.1"/>
</dbReference>
<feature type="signal peptide" evidence="4">
    <location>
        <begin position="1"/>
        <end position="26"/>
    </location>
</feature>
<organism evidence="5 6">
    <name type="scientific">Fundulus heteroclitus</name>
    <name type="common">Killifish</name>
    <name type="synonym">Mummichog</name>
    <dbReference type="NCBI Taxonomy" id="8078"/>
    <lineage>
        <taxon>Eukaryota</taxon>
        <taxon>Metazoa</taxon>
        <taxon>Chordata</taxon>
        <taxon>Craniata</taxon>
        <taxon>Vertebrata</taxon>
        <taxon>Euteleostomi</taxon>
        <taxon>Actinopterygii</taxon>
        <taxon>Neopterygii</taxon>
        <taxon>Teleostei</taxon>
        <taxon>Neoteleostei</taxon>
        <taxon>Acanthomorphata</taxon>
        <taxon>Ovalentaria</taxon>
        <taxon>Atherinomorphae</taxon>
        <taxon>Cyprinodontiformes</taxon>
        <taxon>Fundulidae</taxon>
        <taxon>Fundulus</taxon>
    </lineage>
</organism>
<keyword evidence="4" id="KW-0732">Signal</keyword>
<evidence type="ECO:0000256" key="4">
    <source>
        <dbReference type="SAM" id="SignalP"/>
    </source>
</evidence>
<evidence type="ECO:0000256" key="3">
    <source>
        <dbReference type="ARBA" id="ARBA00023319"/>
    </source>
</evidence>